<keyword evidence="7 9" id="KW-0067">ATP-binding</keyword>
<comment type="catalytic activity">
    <reaction evidence="8 9">
        <text>N-acetyl-L-glutamate + ATP = N-acetyl-L-glutamyl 5-phosphate + ADP</text>
        <dbReference type="Rhea" id="RHEA:14629"/>
        <dbReference type="ChEBI" id="CHEBI:30616"/>
        <dbReference type="ChEBI" id="CHEBI:44337"/>
        <dbReference type="ChEBI" id="CHEBI:57936"/>
        <dbReference type="ChEBI" id="CHEBI:456216"/>
        <dbReference type="EC" id="2.7.2.8"/>
    </reaction>
</comment>
<gene>
    <name evidence="9" type="primary">argB</name>
    <name evidence="11" type="ORF">SAMN02745114_00690</name>
</gene>
<dbReference type="PANTHER" id="PTHR23342">
    <property type="entry name" value="N-ACETYLGLUTAMATE SYNTHASE"/>
    <property type="match status" value="1"/>
</dbReference>
<dbReference type="STRING" id="290054.SAMN02745114_00690"/>
<keyword evidence="6 9" id="KW-0418">Kinase</keyword>
<dbReference type="Pfam" id="PF00696">
    <property type="entry name" value="AA_kinase"/>
    <property type="match status" value="1"/>
</dbReference>
<keyword evidence="4 9" id="KW-0808">Transferase</keyword>
<keyword evidence="9" id="KW-0963">Cytoplasm</keyword>
<keyword evidence="3 9" id="KW-0028">Amino-acid biosynthesis</keyword>
<dbReference type="UniPathway" id="UPA00068">
    <property type="reaction ID" value="UER00107"/>
</dbReference>
<dbReference type="InterPro" id="IPR001048">
    <property type="entry name" value="Asp/Glu/Uridylate_kinase"/>
</dbReference>
<sequence>MNTEIDNESKAHIIAEALPHIQKYRKKTIVVKYGGNAMINNELKEAVMHDLVLLTTVGIKVVLVHGGGPEINKTLSKIGVESKFVDGLRVTDQETIDVVQMVLAGKVNKDLVCQIGNLGGHAIGLSGMDGNMIKCKPLDDKHGFVGEITKTNMDVIKEVLENNFIPVISTIGYDEQGNCYNINADTVAAQIAGDLKAEALISMTDIVGLLRDINDESTIIQKVFISDIPALIADGIIKGGMIPKIDSMTQAIRNGCTKAFIIDGRVPHSILMELLTDEGMGTMFKGR</sequence>
<evidence type="ECO:0000256" key="8">
    <source>
        <dbReference type="ARBA" id="ARBA00048141"/>
    </source>
</evidence>
<dbReference type="AlphaFoldDB" id="A0A1T4KYF0"/>
<feature type="site" description="Transition state stabilizer" evidence="9">
    <location>
        <position position="32"/>
    </location>
</feature>
<dbReference type="OrthoDB" id="9803155at2"/>
<feature type="binding site" evidence="9">
    <location>
        <position position="181"/>
    </location>
    <ligand>
        <name>substrate</name>
    </ligand>
</feature>
<evidence type="ECO:0000256" key="7">
    <source>
        <dbReference type="ARBA" id="ARBA00022840"/>
    </source>
</evidence>
<evidence type="ECO:0000256" key="4">
    <source>
        <dbReference type="ARBA" id="ARBA00022679"/>
    </source>
</evidence>
<comment type="function">
    <text evidence="9">Catalyzes the ATP-dependent phosphorylation of N-acetyl-L-glutamate.</text>
</comment>
<keyword evidence="12" id="KW-1185">Reference proteome</keyword>
<feature type="site" description="Transition state stabilizer" evidence="9">
    <location>
        <position position="244"/>
    </location>
</feature>
<evidence type="ECO:0000256" key="5">
    <source>
        <dbReference type="ARBA" id="ARBA00022741"/>
    </source>
</evidence>
<dbReference type="Gene3D" id="3.40.1160.10">
    <property type="entry name" value="Acetylglutamate kinase-like"/>
    <property type="match status" value="1"/>
</dbReference>
<protein>
    <recommendedName>
        <fullName evidence="9">Acetylglutamate kinase</fullName>
        <ecNumber evidence="9">2.7.2.8</ecNumber>
    </recommendedName>
    <alternativeName>
        <fullName evidence="9">N-acetyl-L-glutamate 5-phosphotransferase</fullName>
    </alternativeName>
    <alternativeName>
        <fullName evidence="9">NAG kinase</fullName>
        <shortName evidence="9">NAGK</shortName>
    </alternativeName>
</protein>
<dbReference type="RefSeq" id="WP_078768180.1">
    <property type="nucleotide sequence ID" value="NZ_FUWW01000005.1"/>
</dbReference>
<comment type="similarity">
    <text evidence="9">Belongs to the acetylglutamate kinase family. ArgB subfamily.</text>
</comment>
<dbReference type="InterPro" id="IPR041727">
    <property type="entry name" value="NAGK-C"/>
</dbReference>
<dbReference type="EC" id="2.7.2.8" evidence="9"/>
<dbReference type="GO" id="GO:0005737">
    <property type="term" value="C:cytoplasm"/>
    <property type="evidence" value="ECO:0007669"/>
    <property type="project" value="UniProtKB-SubCell"/>
</dbReference>
<dbReference type="GO" id="GO:0042450">
    <property type="term" value="P:L-arginine biosynthetic process via ornithine"/>
    <property type="evidence" value="ECO:0007669"/>
    <property type="project" value="UniProtKB-UniRule"/>
</dbReference>
<comment type="pathway">
    <text evidence="1 9">Amino-acid biosynthesis; L-arginine biosynthesis; N(2)-acetyl-L-ornithine from L-glutamate: step 2/4.</text>
</comment>
<dbReference type="CDD" id="cd04250">
    <property type="entry name" value="AAK_NAGK-C"/>
    <property type="match status" value="1"/>
</dbReference>
<dbReference type="PRINTS" id="PR00474">
    <property type="entry name" value="GLU5KINASE"/>
</dbReference>
<dbReference type="GO" id="GO:0005524">
    <property type="term" value="F:ATP binding"/>
    <property type="evidence" value="ECO:0007669"/>
    <property type="project" value="UniProtKB-UniRule"/>
</dbReference>
<feature type="domain" description="Aspartate/glutamate/uridylate kinase" evidence="10">
    <location>
        <begin position="27"/>
        <end position="263"/>
    </location>
</feature>
<comment type="subcellular location">
    <subcellularLocation>
        <location evidence="9">Cytoplasm</location>
    </subcellularLocation>
</comment>
<feature type="binding site" evidence="9">
    <location>
        <position position="89"/>
    </location>
    <ligand>
        <name>substrate</name>
    </ligand>
</feature>
<evidence type="ECO:0000256" key="3">
    <source>
        <dbReference type="ARBA" id="ARBA00022605"/>
    </source>
</evidence>
<evidence type="ECO:0000313" key="12">
    <source>
        <dbReference type="Proteomes" id="UP000190657"/>
    </source>
</evidence>
<dbReference type="GO" id="GO:0003991">
    <property type="term" value="F:acetylglutamate kinase activity"/>
    <property type="evidence" value="ECO:0007669"/>
    <property type="project" value="UniProtKB-UniRule"/>
</dbReference>
<proteinExistence type="inferred from homology"/>
<keyword evidence="2 9" id="KW-0055">Arginine biosynthesis</keyword>
<dbReference type="PIRSF" id="PIRSF000728">
    <property type="entry name" value="NAGK"/>
    <property type="match status" value="1"/>
</dbReference>
<evidence type="ECO:0000259" key="10">
    <source>
        <dbReference type="Pfam" id="PF00696"/>
    </source>
</evidence>
<dbReference type="InterPro" id="IPR036393">
    <property type="entry name" value="AceGlu_kinase-like_sf"/>
</dbReference>
<organism evidence="11 12">
    <name type="scientific">Eubacterium coprostanoligenes</name>
    <dbReference type="NCBI Taxonomy" id="290054"/>
    <lineage>
        <taxon>Bacteria</taxon>
        <taxon>Bacillati</taxon>
        <taxon>Bacillota</taxon>
        <taxon>Clostridia</taxon>
        <taxon>Eubacteriales</taxon>
        <taxon>Eubacteriaceae</taxon>
        <taxon>Eubacterium</taxon>
    </lineage>
</organism>
<evidence type="ECO:0000256" key="2">
    <source>
        <dbReference type="ARBA" id="ARBA00022571"/>
    </source>
</evidence>
<dbReference type="HAMAP" id="MF_00082">
    <property type="entry name" value="ArgB"/>
    <property type="match status" value="1"/>
</dbReference>
<evidence type="ECO:0000256" key="1">
    <source>
        <dbReference type="ARBA" id="ARBA00004828"/>
    </source>
</evidence>
<dbReference type="InterPro" id="IPR037528">
    <property type="entry name" value="ArgB"/>
</dbReference>
<dbReference type="Proteomes" id="UP000190657">
    <property type="component" value="Unassembled WGS sequence"/>
</dbReference>
<dbReference type="NCBIfam" id="TIGR00761">
    <property type="entry name" value="argB"/>
    <property type="match status" value="1"/>
</dbReference>
<accession>A0A1T4KYF0</accession>
<evidence type="ECO:0000313" key="11">
    <source>
        <dbReference type="EMBL" id="SJZ47472.1"/>
    </source>
</evidence>
<feature type="binding site" evidence="9">
    <location>
        <begin position="67"/>
        <end position="68"/>
    </location>
    <ligand>
        <name>substrate</name>
    </ligand>
</feature>
<dbReference type="SUPFAM" id="SSF53633">
    <property type="entry name" value="Carbamate kinase-like"/>
    <property type="match status" value="1"/>
</dbReference>
<reference evidence="11 12" key="1">
    <citation type="submission" date="2017-02" db="EMBL/GenBank/DDBJ databases">
        <authorList>
            <person name="Peterson S.W."/>
        </authorList>
    </citation>
    <scope>NUCLEOTIDE SEQUENCE [LARGE SCALE GENOMIC DNA]</scope>
    <source>
        <strain evidence="11 12">ATCC 51222</strain>
    </source>
</reference>
<name>A0A1T4KYF0_9FIRM</name>
<dbReference type="EMBL" id="FUWW01000005">
    <property type="protein sequence ID" value="SJZ47472.1"/>
    <property type="molecule type" value="Genomic_DNA"/>
</dbReference>
<evidence type="ECO:0000256" key="6">
    <source>
        <dbReference type="ARBA" id="ARBA00022777"/>
    </source>
</evidence>
<dbReference type="InterPro" id="IPR004662">
    <property type="entry name" value="AcgluKinase_fam"/>
</dbReference>
<keyword evidence="5 9" id="KW-0547">Nucleotide-binding</keyword>
<dbReference type="PANTHER" id="PTHR23342:SF0">
    <property type="entry name" value="N-ACETYLGLUTAMATE SYNTHASE, MITOCHONDRIAL"/>
    <property type="match status" value="1"/>
</dbReference>
<dbReference type="InterPro" id="IPR001057">
    <property type="entry name" value="Glu/AcGlu_kinase"/>
</dbReference>
<dbReference type="FunFam" id="3.40.1160.10:FF:000004">
    <property type="entry name" value="Acetylglutamate kinase"/>
    <property type="match status" value="1"/>
</dbReference>
<evidence type="ECO:0000256" key="9">
    <source>
        <dbReference type="HAMAP-Rule" id="MF_00082"/>
    </source>
</evidence>